<keyword evidence="1" id="KW-0614">Plasmid</keyword>
<protein>
    <submittedName>
        <fullName evidence="1">Uncharacterized protein</fullName>
    </submittedName>
</protein>
<sequence length="52" mass="5508">MNEVHRRRAIPLLMDGFLVRPRISDDQPAAGSASKLPPLGFALAVIATGSGH</sequence>
<reference evidence="1" key="1">
    <citation type="submission" date="2016-06" db="EMBL/GenBank/DDBJ databases">
        <title>Complete sequence of Ti-plasmid pTiEU6.</title>
        <authorList>
            <person name="Shao S."/>
            <person name="Henkel C."/>
            <person name="van Heusden G.H."/>
            <person name="Hooykaas P."/>
        </authorList>
    </citation>
    <scope>NUCLEOTIDE SEQUENCE</scope>
    <source>
        <strain evidence="1">EU6</strain>
        <plasmid evidence="1">pTiEU6</plasmid>
    </source>
</reference>
<accession>A0A3S6ID74</accession>
<organism evidence="1">
    <name type="scientific">Agrobacterium tumefaciens</name>
    <dbReference type="NCBI Taxonomy" id="358"/>
    <lineage>
        <taxon>Bacteria</taxon>
        <taxon>Pseudomonadati</taxon>
        <taxon>Pseudomonadota</taxon>
        <taxon>Alphaproteobacteria</taxon>
        <taxon>Hyphomicrobiales</taxon>
        <taxon>Rhizobiaceae</taxon>
        <taxon>Rhizobium/Agrobacterium group</taxon>
        <taxon>Agrobacterium</taxon>
        <taxon>Agrobacterium tumefaciens complex</taxon>
    </lineage>
</organism>
<dbReference type="EMBL" id="KX388535">
    <property type="protein sequence ID" value="ARU12307.1"/>
    <property type="molecule type" value="Genomic_DNA"/>
</dbReference>
<gene>
    <name evidence="1" type="ORF">AgrTiEU6_76</name>
</gene>
<name>A0A3S6ID74_AGRTU</name>
<proteinExistence type="predicted"/>
<geneLocation type="plasmid" evidence="1">
    <name>pTiEU6</name>
</geneLocation>
<evidence type="ECO:0000313" key="1">
    <source>
        <dbReference type="EMBL" id="ARU12307.1"/>
    </source>
</evidence>
<dbReference type="AlphaFoldDB" id="A0A3S6ID74"/>